<feature type="domain" description="TIR" evidence="2">
    <location>
        <begin position="16"/>
        <end position="146"/>
    </location>
</feature>
<accession>F4QS64</accession>
<dbReference type="eggNOG" id="COG0457">
    <property type="taxonomic scope" value="Bacteria"/>
</dbReference>
<keyword evidence="1" id="KW-0812">Transmembrane</keyword>
<dbReference type="AlphaFoldDB" id="F4QS64"/>
<dbReference type="HOGENOM" id="CLU_025375_0_0_5"/>
<evidence type="ECO:0000259" key="2">
    <source>
        <dbReference type="Pfam" id="PF13676"/>
    </source>
</evidence>
<dbReference type="Pfam" id="PF13676">
    <property type="entry name" value="TIR_2"/>
    <property type="match status" value="1"/>
</dbReference>
<dbReference type="SUPFAM" id="SSF52200">
    <property type="entry name" value="Toll/Interleukin receptor TIR domain"/>
    <property type="match status" value="1"/>
</dbReference>
<feature type="transmembrane region" description="Helical" evidence="1">
    <location>
        <begin position="181"/>
        <end position="203"/>
    </location>
</feature>
<dbReference type="EMBL" id="GL883080">
    <property type="protein sequence ID" value="EGF89584.1"/>
    <property type="molecule type" value="Genomic_DNA"/>
</dbReference>
<sequence>MAVQVADPASSHYRAFISYSHKDAGFAVRLHRRLESYVLPAPARAHAKTPRRLTPIFRDRDELRAGDNLPAQIRTALAQSAALIVVASPAARASLWVAQEIEIFRSLHPDRPVIIALAAGEPHEAFPLPLLAADIAEPLAADFRRAGDGERLAFLKLVAGLADVPLDSLIQRDAQRKLRRVTAVTAGALAIALLTGVMLLMTMQSLREARHQRSEAEGMVEFMLTDLRTRLKAVGRLDAMEVVNARALRYYKGQDLAALSDDNLSKRARILLAMAEDDISRRDLKRARADIDEAYRTTSASLARHPKAPKQIFDHAQSEYWQGYLDYVQHDQRGAAPHWQAYLRLAKQLVSQDPDNITWQRELGYAESNLCTLALAEPMDAVAARSHCAATAQQMERIAAAEPENTIAKFDLANSLAWQADAHARSGDMKTAVELRRRQIAIINASGADFETDAQALQARMVAELGLGRALAAVGQMDEARLLAEKARASITKLRGIDSSNRNWSIWEEKIDNLSQKTGD</sequence>
<reference evidence="4" key="1">
    <citation type="submission" date="2011-03" db="EMBL/GenBank/DDBJ databases">
        <title>Draft genome sequence of Brevundimonas diminuta.</title>
        <authorList>
            <person name="Brown P.J.B."/>
            <person name="Buechlein A."/>
            <person name="Hemmerich C."/>
            <person name="Brun Y.V."/>
        </authorList>
    </citation>
    <scope>NUCLEOTIDE SEQUENCE [LARGE SCALE GENOMIC DNA]</scope>
    <source>
        <strain evidence="4">C19</strain>
    </source>
</reference>
<dbReference type="OrthoDB" id="7308181at2"/>
<keyword evidence="1" id="KW-0472">Membrane</keyword>
<organism evidence="3 4">
    <name type="scientific">Asticcacaulis biprosthecium C19</name>
    <dbReference type="NCBI Taxonomy" id="715226"/>
    <lineage>
        <taxon>Bacteria</taxon>
        <taxon>Pseudomonadati</taxon>
        <taxon>Pseudomonadota</taxon>
        <taxon>Alphaproteobacteria</taxon>
        <taxon>Caulobacterales</taxon>
        <taxon>Caulobacteraceae</taxon>
        <taxon>Asticcacaulis</taxon>
    </lineage>
</organism>
<dbReference type="InterPro" id="IPR035897">
    <property type="entry name" value="Toll_tir_struct_dom_sf"/>
</dbReference>
<keyword evidence="4" id="KW-1185">Reference proteome</keyword>
<dbReference type="Proteomes" id="UP000006512">
    <property type="component" value="Unassembled WGS sequence"/>
</dbReference>
<name>F4QS64_9CAUL</name>
<keyword evidence="1" id="KW-1133">Transmembrane helix</keyword>
<evidence type="ECO:0000313" key="3">
    <source>
        <dbReference type="EMBL" id="EGF89584.1"/>
    </source>
</evidence>
<evidence type="ECO:0000256" key="1">
    <source>
        <dbReference type="SAM" id="Phobius"/>
    </source>
</evidence>
<dbReference type="STRING" id="715226.ABI_40010"/>
<dbReference type="GO" id="GO:0007165">
    <property type="term" value="P:signal transduction"/>
    <property type="evidence" value="ECO:0007669"/>
    <property type="project" value="InterPro"/>
</dbReference>
<dbReference type="RefSeq" id="WP_006274779.1">
    <property type="nucleotide sequence ID" value="NZ_GL883080.1"/>
</dbReference>
<dbReference type="Gene3D" id="3.40.50.10140">
    <property type="entry name" value="Toll/interleukin-1 receptor homology (TIR) domain"/>
    <property type="match status" value="1"/>
</dbReference>
<gene>
    <name evidence="3" type="ORF">ABI_40010</name>
</gene>
<dbReference type="InterPro" id="IPR000157">
    <property type="entry name" value="TIR_dom"/>
</dbReference>
<protein>
    <recommendedName>
        <fullName evidence="2">TIR domain-containing protein</fullName>
    </recommendedName>
</protein>
<proteinExistence type="predicted"/>
<evidence type="ECO:0000313" key="4">
    <source>
        <dbReference type="Proteomes" id="UP000006512"/>
    </source>
</evidence>